<organism evidence="6 7">
    <name type="scientific">Coccomyxa viridis</name>
    <dbReference type="NCBI Taxonomy" id="1274662"/>
    <lineage>
        <taxon>Eukaryota</taxon>
        <taxon>Viridiplantae</taxon>
        <taxon>Chlorophyta</taxon>
        <taxon>core chlorophytes</taxon>
        <taxon>Trebouxiophyceae</taxon>
        <taxon>Trebouxiophyceae incertae sedis</taxon>
        <taxon>Coccomyxaceae</taxon>
        <taxon>Coccomyxa</taxon>
    </lineage>
</organism>
<feature type="region of interest" description="Disordered" evidence="4">
    <location>
        <begin position="1"/>
        <end position="23"/>
    </location>
</feature>
<keyword evidence="3" id="KW-0804">Transcription</keyword>
<dbReference type="InterPro" id="IPR010982">
    <property type="entry name" value="Lambda_DNA-bd_dom_sf"/>
</dbReference>
<dbReference type="Gene3D" id="1.10.260.40">
    <property type="entry name" value="lambda repressor-like DNA-binding domains"/>
    <property type="match status" value="1"/>
</dbReference>
<dbReference type="SUPFAM" id="SSF47413">
    <property type="entry name" value="lambda repressor-like DNA-binding domains"/>
    <property type="match status" value="1"/>
</dbReference>
<dbReference type="PANTHER" id="PTHR10245:SF15">
    <property type="entry name" value="ENDOTHELIAL DIFFERENTIATION-RELATED FACTOR 1"/>
    <property type="match status" value="1"/>
</dbReference>
<dbReference type="EMBL" id="CAXHTA020000003">
    <property type="protein sequence ID" value="CAL5220240.1"/>
    <property type="molecule type" value="Genomic_DNA"/>
</dbReference>
<keyword evidence="2" id="KW-0238">DNA-binding</keyword>
<dbReference type="SMART" id="SM00530">
    <property type="entry name" value="HTH_XRE"/>
    <property type="match status" value="1"/>
</dbReference>
<evidence type="ECO:0000259" key="5">
    <source>
        <dbReference type="PROSITE" id="PS50943"/>
    </source>
</evidence>
<dbReference type="Pfam" id="PF08523">
    <property type="entry name" value="MBF1"/>
    <property type="match status" value="1"/>
</dbReference>
<dbReference type="InterPro" id="IPR001387">
    <property type="entry name" value="Cro/C1-type_HTH"/>
</dbReference>
<feature type="domain" description="HTH cro/C1-type" evidence="5">
    <location>
        <begin position="83"/>
        <end position="137"/>
    </location>
</feature>
<comment type="caution">
    <text evidence="6">The sequence shown here is derived from an EMBL/GenBank/DDBJ whole genome shotgun (WGS) entry which is preliminary data.</text>
</comment>
<evidence type="ECO:0000256" key="1">
    <source>
        <dbReference type="ARBA" id="ARBA00023015"/>
    </source>
</evidence>
<evidence type="ECO:0000256" key="4">
    <source>
        <dbReference type="SAM" id="MobiDB-lite"/>
    </source>
</evidence>
<gene>
    <name evidence="6" type="primary">g2219</name>
    <name evidence="6" type="ORF">VP750_LOCUS1899</name>
</gene>
<sequence length="139" mass="15239">MNMGQGQDWDTVVLSKRKPKAGTVNKDKEVNEALRSGGQVDTVKKFGAGSNKVTGVGKDAAKLDRETEELHHDRVPTELKKRIQSARLEKKLTQAQLGQLINEKPNVIQEYENGKAIPAPAVLSKLSRVLGVQLSAKKK</sequence>
<keyword evidence="1" id="KW-0805">Transcription regulation</keyword>
<keyword evidence="7" id="KW-1185">Reference proteome</keyword>
<dbReference type="CDD" id="cd00093">
    <property type="entry name" value="HTH_XRE"/>
    <property type="match status" value="1"/>
</dbReference>
<name>A0ABP1FJU4_9CHLO</name>
<accession>A0ABP1FJU4</accession>
<evidence type="ECO:0000313" key="7">
    <source>
        <dbReference type="Proteomes" id="UP001497392"/>
    </source>
</evidence>
<reference evidence="6 7" key="1">
    <citation type="submission" date="2024-06" db="EMBL/GenBank/DDBJ databases">
        <authorList>
            <person name="Kraege A."/>
            <person name="Thomma B."/>
        </authorList>
    </citation>
    <scope>NUCLEOTIDE SEQUENCE [LARGE SCALE GENOMIC DNA]</scope>
</reference>
<evidence type="ECO:0000256" key="3">
    <source>
        <dbReference type="ARBA" id="ARBA00023163"/>
    </source>
</evidence>
<dbReference type="Proteomes" id="UP001497392">
    <property type="component" value="Unassembled WGS sequence"/>
</dbReference>
<dbReference type="PANTHER" id="PTHR10245">
    <property type="entry name" value="ENDOTHELIAL DIFFERENTIATION-RELATED FACTOR 1 MULTIPROTEIN BRIDGING FACTOR 1"/>
    <property type="match status" value="1"/>
</dbReference>
<proteinExistence type="predicted"/>
<dbReference type="InterPro" id="IPR013729">
    <property type="entry name" value="MBF1_N"/>
</dbReference>
<protein>
    <submittedName>
        <fullName evidence="6">G2219 protein</fullName>
    </submittedName>
</protein>
<dbReference type="PROSITE" id="PS50943">
    <property type="entry name" value="HTH_CROC1"/>
    <property type="match status" value="1"/>
</dbReference>
<evidence type="ECO:0000256" key="2">
    <source>
        <dbReference type="ARBA" id="ARBA00023125"/>
    </source>
</evidence>
<evidence type="ECO:0000313" key="6">
    <source>
        <dbReference type="EMBL" id="CAL5220240.1"/>
    </source>
</evidence>
<dbReference type="Pfam" id="PF01381">
    <property type="entry name" value="HTH_3"/>
    <property type="match status" value="1"/>
</dbReference>